<dbReference type="AlphaFoldDB" id="A0A2N8TS96"/>
<organism evidence="2 3">
    <name type="scientific">Streptomyces cahuitamycinicus</name>
    <dbReference type="NCBI Taxonomy" id="2070367"/>
    <lineage>
        <taxon>Bacteria</taxon>
        <taxon>Bacillati</taxon>
        <taxon>Actinomycetota</taxon>
        <taxon>Actinomycetes</taxon>
        <taxon>Kitasatosporales</taxon>
        <taxon>Streptomycetaceae</taxon>
        <taxon>Streptomyces</taxon>
    </lineage>
</organism>
<reference evidence="2 3" key="1">
    <citation type="submission" date="2018-01" db="EMBL/GenBank/DDBJ databases">
        <title>Draft genome sequence of Streptomyces sp. 13K301.</title>
        <authorList>
            <person name="Sahin N."/>
            <person name="Saygin H."/>
            <person name="Ay H."/>
        </authorList>
    </citation>
    <scope>NUCLEOTIDE SEQUENCE [LARGE SCALE GENOMIC DNA]</scope>
    <source>
        <strain evidence="2 3">13K301</strain>
    </source>
</reference>
<dbReference type="EMBL" id="POUC01000068">
    <property type="protein sequence ID" value="PNG21884.1"/>
    <property type="molecule type" value="Genomic_DNA"/>
</dbReference>
<accession>A0A2N8TS96</accession>
<keyword evidence="3" id="KW-1185">Reference proteome</keyword>
<gene>
    <name evidence="2" type="ORF">C1J00_12295</name>
</gene>
<protein>
    <recommendedName>
        <fullName evidence="4">SprT-like domain-containing protein</fullName>
    </recommendedName>
</protein>
<evidence type="ECO:0008006" key="4">
    <source>
        <dbReference type="Google" id="ProtNLM"/>
    </source>
</evidence>
<feature type="compositionally biased region" description="Basic and acidic residues" evidence="1">
    <location>
        <begin position="170"/>
        <end position="181"/>
    </location>
</feature>
<feature type="region of interest" description="Disordered" evidence="1">
    <location>
        <begin position="133"/>
        <end position="193"/>
    </location>
</feature>
<feature type="compositionally biased region" description="Acidic residues" evidence="1">
    <location>
        <begin position="150"/>
        <end position="169"/>
    </location>
</feature>
<name>A0A2N8TS96_9ACTN</name>
<sequence>MATGGRESTMKLAHFSAKRWRLRQGDGVHHEVFVTAESLQGGAEEVFATLIHEGAHALNQARGVDDCSASQYHNKKFKAAAAELGLIQKPDVSDYFKKKYGFAGTTMSDEAKAAYKEQIEALDAAIHATRVPNFYGGRGGRSRTGSKADDDLDTEGYETEDGDEVEEEEGPQKPEREDRNYAKGVCQCDPPNVIRASPRTLRRGKVMCADCLGVFGPADED</sequence>
<evidence type="ECO:0000313" key="2">
    <source>
        <dbReference type="EMBL" id="PNG21884.1"/>
    </source>
</evidence>
<evidence type="ECO:0000313" key="3">
    <source>
        <dbReference type="Proteomes" id="UP000235943"/>
    </source>
</evidence>
<dbReference type="OrthoDB" id="4234112at2"/>
<proteinExistence type="predicted"/>
<comment type="caution">
    <text evidence="2">The sequence shown here is derived from an EMBL/GenBank/DDBJ whole genome shotgun (WGS) entry which is preliminary data.</text>
</comment>
<evidence type="ECO:0000256" key="1">
    <source>
        <dbReference type="SAM" id="MobiDB-lite"/>
    </source>
</evidence>
<dbReference type="Proteomes" id="UP000235943">
    <property type="component" value="Unassembled WGS sequence"/>
</dbReference>